<dbReference type="AlphaFoldDB" id="A0A176RSB8"/>
<dbReference type="Proteomes" id="UP000076962">
    <property type="component" value="Unassembled WGS sequence"/>
</dbReference>
<proteinExistence type="predicted"/>
<comment type="caution">
    <text evidence="1">The sequence shown here is derived from an EMBL/GenBank/DDBJ whole genome shotgun (WGS) entry which is preliminary data.</text>
</comment>
<protein>
    <submittedName>
        <fullName evidence="1">Peptidase C14 caspase catalytic subunit p20</fullName>
    </submittedName>
</protein>
<name>A0A176RSB8_9GAMM</name>
<keyword evidence="2" id="KW-1185">Reference proteome</keyword>
<evidence type="ECO:0000313" key="1">
    <source>
        <dbReference type="EMBL" id="OAD18624.1"/>
    </source>
</evidence>
<gene>
    <name evidence="1" type="ORF">THIOM_005771</name>
</gene>
<accession>A0A176RSB8</accession>
<evidence type="ECO:0000313" key="2">
    <source>
        <dbReference type="Proteomes" id="UP000076962"/>
    </source>
</evidence>
<organism evidence="1 2">
    <name type="scientific">Candidatus Thiomargarita nelsonii</name>
    <dbReference type="NCBI Taxonomy" id="1003181"/>
    <lineage>
        <taxon>Bacteria</taxon>
        <taxon>Pseudomonadati</taxon>
        <taxon>Pseudomonadota</taxon>
        <taxon>Gammaproteobacteria</taxon>
        <taxon>Thiotrichales</taxon>
        <taxon>Thiotrichaceae</taxon>
        <taxon>Thiomargarita</taxon>
    </lineage>
</organism>
<reference evidence="1 2" key="1">
    <citation type="submission" date="2016-05" db="EMBL/GenBank/DDBJ databases">
        <title>Single-cell genome of chain-forming Candidatus Thiomargarita nelsonii and comparison to other large sulfur-oxidizing bacteria.</title>
        <authorList>
            <person name="Winkel M."/>
            <person name="Salman V."/>
            <person name="Woyke T."/>
            <person name="Schulz-Vogt H."/>
            <person name="Richter M."/>
            <person name="Flood B."/>
            <person name="Bailey J."/>
            <person name="Amann R."/>
            <person name="Mussmann M."/>
        </authorList>
    </citation>
    <scope>NUCLEOTIDE SEQUENCE [LARGE SCALE GENOMIC DNA]</scope>
    <source>
        <strain evidence="1 2">THI036</strain>
    </source>
</reference>
<sequence length="485" mass="54579">MRRASISSVTRIVPICAGAAQDKDLAAETTGDDGKHYGLFTWHWAKALREAQVGETWANVFKRAHTPVILERGQAQTPQIEGEQNRPVFKADFAPLVQTVSVIDVKGQRVEIQAGAVAGVTVGSIYHSSQSARLEITDVEAFKSVGKTLQGTFQAGDVVIEKDHAYHFEPIKVYLSADYPKEKALLQSIKAAFYPDPETGLQSIPGYILTDDPYNTDLRLHLLRPKRVNGEPIYENDEDALPKSFSNQPPELWVLTPEQRLLYDNLQIQFSDSSRGLKLLVENLNKLARIREIKVLQSRPLGTTLPVVVQSYIHTPVKSCSTRETCVQLPHNLALYRKKGPYPLRDIETLNKNDILTFTLYNQSDQDYYFYLINLSLDGAIYAIFPDPKPEKESALLKAGEKRDLNYDVLFKVDQAGEEIIKLIASTRPINVLLLEQEVFSQRNDDAPKLNPLEQLLVNAAYGERGLSRVQNIEWVTGEVTFEMK</sequence>
<dbReference type="EMBL" id="LUTY01003159">
    <property type="protein sequence ID" value="OAD18624.1"/>
    <property type="molecule type" value="Genomic_DNA"/>
</dbReference>